<evidence type="ECO:0000313" key="7">
    <source>
        <dbReference type="EMBL" id="KAK8930687.1"/>
    </source>
</evidence>
<proteinExistence type="predicted"/>
<evidence type="ECO:0000256" key="3">
    <source>
        <dbReference type="ARBA" id="ARBA00023125"/>
    </source>
</evidence>
<organism evidence="7 8">
    <name type="scientific">Platanthera zijinensis</name>
    <dbReference type="NCBI Taxonomy" id="2320716"/>
    <lineage>
        <taxon>Eukaryota</taxon>
        <taxon>Viridiplantae</taxon>
        <taxon>Streptophyta</taxon>
        <taxon>Embryophyta</taxon>
        <taxon>Tracheophyta</taxon>
        <taxon>Spermatophyta</taxon>
        <taxon>Magnoliopsida</taxon>
        <taxon>Liliopsida</taxon>
        <taxon>Asparagales</taxon>
        <taxon>Orchidaceae</taxon>
        <taxon>Orchidoideae</taxon>
        <taxon>Orchideae</taxon>
        <taxon>Orchidinae</taxon>
        <taxon>Platanthera</taxon>
    </lineage>
</organism>
<comment type="subcellular location">
    <subcellularLocation>
        <location evidence="1">Nucleus</location>
    </subcellularLocation>
</comment>
<dbReference type="InterPro" id="IPR003340">
    <property type="entry name" value="B3_DNA-bd"/>
</dbReference>
<keyword evidence="4" id="KW-0804">Transcription</keyword>
<dbReference type="SMART" id="SM01019">
    <property type="entry name" value="B3"/>
    <property type="match status" value="1"/>
</dbReference>
<evidence type="ECO:0000256" key="2">
    <source>
        <dbReference type="ARBA" id="ARBA00023015"/>
    </source>
</evidence>
<sequence length="233" mass="26587">MGHRRLSGHRSSPFFHCKQAGAAVDCVQQQSIIGLRFLLQKELRNSDVSSLGRIVLPKREAEAHLPILTAREGISLPMHDFDNSRLWEFRYRFWPNNKSRMYILENTGHFVKSHNLQLGDFIMLYKDDDKDRYVIRARDKTKEELRLAPLPMEDEIFDCIVPDIPTARARYSDLYLPLADGMNMAFGLNCGFPGEFGLSYPDEMFGSSSTESILKLGSMGSLSLDEYSTDALI</sequence>
<dbReference type="InterPro" id="IPR015300">
    <property type="entry name" value="DNA-bd_pseudobarrel_sf"/>
</dbReference>
<evidence type="ECO:0000256" key="4">
    <source>
        <dbReference type="ARBA" id="ARBA00023163"/>
    </source>
</evidence>
<evidence type="ECO:0000313" key="8">
    <source>
        <dbReference type="Proteomes" id="UP001418222"/>
    </source>
</evidence>
<keyword evidence="3" id="KW-0238">DNA-binding</keyword>
<dbReference type="InterPro" id="IPR044800">
    <property type="entry name" value="LEC2-like"/>
</dbReference>
<dbReference type="EMBL" id="JBBWWQ010000014">
    <property type="protein sequence ID" value="KAK8930687.1"/>
    <property type="molecule type" value="Genomic_DNA"/>
</dbReference>
<dbReference type="Proteomes" id="UP001418222">
    <property type="component" value="Unassembled WGS sequence"/>
</dbReference>
<dbReference type="SUPFAM" id="SSF101936">
    <property type="entry name" value="DNA-binding pseudobarrel domain"/>
    <property type="match status" value="1"/>
</dbReference>
<feature type="domain" description="TF-B3" evidence="6">
    <location>
        <begin position="39"/>
        <end position="141"/>
    </location>
</feature>
<reference evidence="7 8" key="1">
    <citation type="journal article" date="2022" name="Nat. Plants">
        <title>Genomes of leafy and leafless Platanthera orchids illuminate the evolution of mycoheterotrophy.</title>
        <authorList>
            <person name="Li M.H."/>
            <person name="Liu K.W."/>
            <person name="Li Z."/>
            <person name="Lu H.C."/>
            <person name="Ye Q.L."/>
            <person name="Zhang D."/>
            <person name="Wang J.Y."/>
            <person name="Li Y.F."/>
            <person name="Zhong Z.M."/>
            <person name="Liu X."/>
            <person name="Yu X."/>
            <person name="Liu D.K."/>
            <person name="Tu X.D."/>
            <person name="Liu B."/>
            <person name="Hao Y."/>
            <person name="Liao X.Y."/>
            <person name="Jiang Y.T."/>
            <person name="Sun W.H."/>
            <person name="Chen J."/>
            <person name="Chen Y.Q."/>
            <person name="Ai Y."/>
            <person name="Zhai J.W."/>
            <person name="Wu S.S."/>
            <person name="Zhou Z."/>
            <person name="Hsiao Y.Y."/>
            <person name="Wu W.L."/>
            <person name="Chen Y.Y."/>
            <person name="Lin Y.F."/>
            <person name="Hsu J.L."/>
            <person name="Li C.Y."/>
            <person name="Wang Z.W."/>
            <person name="Zhao X."/>
            <person name="Zhong W.Y."/>
            <person name="Ma X.K."/>
            <person name="Ma L."/>
            <person name="Huang J."/>
            <person name="Chen G.Z."/>
            <person name="Huang M.Z."/>
            <person name="Huang L."/>
            <person name="Peng D.H."/>
            <person name="Luo Y.B."/>
            <person name="Zou S.Q."/>
            <person name="Chen S.P."/>
            <person name="Lan S."/>
            <person name="Tsai W.C."/>
            <person name="Van de Peer Y."/>
            <person name="Liu Z.J."/>
        </authorList>
    </citation>
    <scope>NUCLEOTIDE SEQUENCE [LARGE SCALE GENOMIC DNA]</scope>
    <source>
        <strain evidence="7">Lor287</strain>
    </source>
</reference>
<evidence type="ECO:0000256" key="1">
    <source>
        <dbReference type="ARBA" id="ARBA00004123"/>
    </source>
</evidence>
<keyword evidence="8" id="KW-1185">Reference proteome</keyword>
<dbReference type="GO" id="GO:0003677">
    <property type="term" value="F:DNA binding"/>
    <property type="evidence" value="ECO:0007669"/>
    <property type="project" value="UniProtKB-KW"/>
</dbReference>
<name>A0AAP0B738_9ASPA</name>
<dbReference type="PANTHER" id="PTHR31140:SF73">
    <property type="entry name" value="B3 DOMAIN-CONTAINING TRANSCRIPTION FACTOR FUS3"/>
    <property type="match status" value="1"/>
</dbReference>
<dbReference type="Pfam" id="PF02362">
    <property type="entry name" value="B3"/>
    <property type="match status" value="1"/>
</dbReference>
<dbReference type="PROSITE" id="PS50863">
    <property type="entry name" value="B3"/>
    <property type="match status" value="1"/>
</dbReference>
<comment type="caution">
    <text evidence="7">The sequence shown here is derived from an EMBL/GenBank/DDBJ whole genome shotgun (WGS) entry which is preliminary data.</text>
</comment>
<dbReference type="Gene3D" id="2.40.330.10">
    <property type="entry name" value="DNA-binding pseudobarrel domain"/>
    <property type="match status" value="1"/>
</dbReference>
<gene>
    <name evidence="7" type="primary">LFL1</name>
    <name evidence="7" type="ORF">KSP39_PZI016247</name>
</gene>
<accession>A0AAP0B738</accession>
<protein>
    <submittedName>
        <fullName evidence="7">B3 domain-containing protein LFL1</fullName>
    </submittedName>
</protein>
<dbReference type="AlphaFoldDB" id="A0AAP0B738"/>
<dbReference type="FunFam" id="2.40.330.10:FF:000003">
    <property type="entry name" value="B3 domain-containing transcription factor FUS3"/>
    <property type="match status" value="1"/>
</dbReference>
<dbReference type="GO" id="GO:0003700">
    <property type="term" value="F:DNA-binding transcription factor activity"/>
    <property type="evidence" value="ECO:0007669"/>
    <property type="project" value="InterPro"/>
</dbReference>
<dbReference type="PANTHER" id="PTHR31140">
    <property type="entry name" value="B3 DOMAIN-CONTAINING TRANSCRIPTION FACTOR ABI3"/>
    <property type="match status" value="1"/>
</dbReference>
<keyword evidence="5" id="KW-0539">Nucleus</keyword>
<evidence type="ECO:0000259" key="6">
    <source>
        <dbReference type="PROSITE" id="PS50863"/>
    </source>
</evidence>
<evidence type="ECO:0000256" key="5">
    <source>
        <dbReference type="ARBA" id="ARBA00023242"/>
    </source>
</evidence>
<keyword evidence="2" id="KW-0805">Transcription regulation</keyword>
<dbReference type="GO" id="GO:0005634">
    <property type="term" value="C:nucleus"/>
    <property type="evidence" value="ECO:0007669"/>
    <property type="project" value="UniProtKB-SubCell"/>
</dbReference>